<proteinExistence type="inferred from homology"/>
<reference evidence="8 9" key="1">
    <citation type="submission" date="2016-09" db="EMBL/GenBank/DDBJ databases">
        <title>Extensive genetic diversity and differential bi-allelic expression allows diatom success in the polar Southern Ocean.</title>
        <authorList>
            <consortium name="DOE Joint Genome Institute"/>
            <person name="Mock T."/>
            <person name="Otillar R.P."/>
            <person name="Strauss J."/>
            <person name="Dupont C."/>
            <person name="Frickenhaus S."/>
            <person name="Maumus F."/>
            <person name="Mcmullan M."/>
            <person name="Sanges R."/>
            <person name="Schmutz J."/>
            <person name="Toseland A."/>
            <person name="Valas R."/>
            <person name="Veluchamy A."/>
            <person name="Ward B.J."/>
            <person name="Allen A."/>
            <person name="Barry K."/>
            <person name="Falciatore A."/>
            <person name="Ferrante M."/>
            <person name="Fortunato A.E."/>
            <person name="Gloeckner G."/>
            <person name="Gruber A."/>
            <person name="Hipkin R."/>
            <person name="Janech M."/>
            <person name="Kroth P."/>
            <person name="Leese F."/>
            <person name="Lindquist E."/>
            <person name="Lyon B.R."/>
            <person name="Martin J."/>
            <person name="Mayer C."/>
            <person name="Parker M."/>
            <person name="Quesneville H."/>
            <person name="Raymond J."/>
            <person name="Uhlig C."/>
            <person name="Valentin K.U."/>
            <person name="Worden A.Z."/>
            <person name="Armbrust E.V."/>
            <person name="Bowler C."/>
            <person name="Green B."/>
            <person name="Moulton V."/>
            <person name="Van Oosterhout C."/>
            <person name="Grigoriev I."/>
        </authorList>
    </citation>
    <scope>NUCLEOTIDE SEQUENCE [LARGE SCALE GENOMIC DNA]</scope>
    <source>
        <strain evidence="8 9">CCMP1102</strain>
    </source>
</reference>
<dbReference type="Pfam" id="PF03009">
    <property type="entry name" value="GDPD"/>
    <property type="match status" value="1"/>
</dbReference>
<keyword evidence="9" id="KW-1185">Reference proteome</keyword>
<dbReference type="EMBL" id="KV784355">
    <property type="protein sequence ID" value="OEU19711.1"/>
    <property type="molecule type" value="Genomic_DNA"/>
</dbReference>
<comment type="catalytic activity">
    <reaction evidence="6">
        <text>a sn-glycero-3-phosphodiester + H2O = an alcohol + sn-glycerol 3-phosphate + H(+)</text>
        <dbReference type="Rhea" id="RHEA:12969"/>
        <dbReference type="ChEBI" id="CHEBI:15377"/>
        <dbReference type="ChEBI" id="CHEBI:15378"/>
        <dbReference type="ChEBI" id="CHEBI:30879"/>
        <dbReference type="ChEBI" id="CHEBI:57597"/>
        <dbReference type="ChEBI" id="CHEBI:83408"/>
        <dbReference type="EC" id="3.1.4.46"/>
    </reaction>
</comment>
<evidence type="ECO:0000256" key="4">
    <source>
        <dbReference type="ARBA" id="ARBA00022798"/>
    </source>
</evidence>
<dbReference type="KEGG" id="fcy:FRACYDRAFT_147959"/>
<dbReference type="GO" id="GO:0008889">
    <property type="term" value="F:glycerophosphodiester phosphodiesterase activity"/>
    <property type="evidence" value="ECO:0007669"/>
    <property type="project" value="UniProtKB-EC"/>
</dbReference>
<evidence type="ECO:0000259" key="7">
    <source>
        <dbReference type="PROSITE" id="PS51704"/>
    </source>
</evidence>
<evidence type="ECO:0000313" key="9">
    <source>
        <dbReference type="Proteomes" id="UP000095751"/>
    </source>
</evidence>
<dbReference type="PANTHER" id="PTHR43620:SF7">
    <property type="entry name" value="GLYCEROPHOSPHODIESTER PHOSPHODIESTERASE GDPD5-RELATED"/>
    <property type="match status" value="1"/>
</dbReference>
<evidence type="ECO:0000256" key="3">
    <source>
        <dbReference type="ARBA" id="ARBA00022729"/>
    </source>
</evidence>
<dbReference type="Gene3D" id="3.20.20.190">
    <property type="entry name" value="Phosphatidylinositol (PI) phosphodiesterase"/>
    <property type="match status" value="1"/>
</dbReference>
<gene>
    <name evidence="8" type="ORF">FRACYDRAFT_147959</name>
</gene>
<evidence type="ECO:0000256" key="6">
    <source>
        <dbReference type="ARBA" id="ARBA00047512"/>
    </source>
</evidence>
<evidence type="ECO:0000313" key="8">
    <source>
        <dbReference type="EMBL" id="OEU19711.1"/>
    </source>
</evidence>
<organism evidence="8 9">
    <name type="scientific">Fragilariopsis cylindrus CCMP1102</name>
    <dbReference type="NCBI Taxonomy" id="635003"/>
    <lineage>
        <taxon>Eukaryota</taxon>
        <taxon>Sar</taxon>
        <taxon>Stramenopiles</taxon>
        <taxon>Ochrophyta</taxon>
        <taxon>Bacillariophyta</taxon>
        <taxon>Bacillariophyceae</taxon>
        <taxon>Bacillariophycidae</taxon>
        <taxon>Bacillariales</taxon>
        <taxon>Bacillariaceae</taxon>
        <taxon>Fragilariopsis</taxon>
    </lineage>
</organism>
<evidence type="ECO:0000256" key="2">
    <source>
        <dbReference type="ARBA" id="ARBA00012247"/>
    </source>
</evidence>
<keyword evidence="5" id="KW-0378">Hydrolase</keyword>
<feature type="non-terminal residue" evidence="8">
    <location>
        <position position="426"/>
    </location>
</feature>
<name>A0A1E7FNG7_9STRA</name>
<dbReference type="SUPFAM" id="SSF51695">
    <property type="entry name" value="PLC-like phosphodiesterases"/>
    <property type="match status" value="1"/>
</dbReference>
<dbReference type="PROSITE" id="PS51704">
    <property type="entry name" value="GP_PDE"/>
    <property type="match status" value="1"/>
</dbReference>
<dbReference type="GO" id="GO:0006071">
    <property type="term" value="P:glycerol metabolic process"/>
    <property type="evidence" value="ECO:0007669"/>
    <property type="project" value="UniProtKB-KW"/>
</dbReference>
<dbReference type="GO" id="GO:0006629">
    <property type="term" value="P:lipid metabolic process"/>
    <property type="evidence" value="ECO:0007669"/>
    <property type="project" value="InterPro"/>
</dbReference>
<accession>A0A1E7FNG7</accession>
<feature type="domain" description="GP-PDE" evidence="7">
    <location>
        <begin position="60"/>
        <end position="340"/>
    </location>
</feature>
<evidence type="ECO:0000256" key="5">
    <source>
        <dbReference type="ARBA" id="ARBA00022801"/>
    </source>
</evidence>
<dbReference type="InParanoid" id="A0A1E7FNG7"/>
<dbReference type="OrthoDB" id="1058301at2759"/>
<dbReference type="EC" id="3.1.4.46" evidence="2"/>
<keyword evidence="3" id="KW-0732">Signal</keyword>
<evidence type="ECO:0000256" key="1">
    <source>
        <dbReference type="ARBA" id="ARBA00007277"/>
    </source>
</evidence>
<dbReference type="Proteomes" id="UP000095751">
    <property type="component" value="Unassembled WGS sequence"/>
</dbReference>
<protein>
    <recommendedName>
        <fullName evidence="2">glycerophosphodiester phosphodiesterase</fullName>
        <ecNumber evidence="2">3.1.4.46</ecNumber>
    </recommendedName>
</protein>
<dbReference type="InterPro" id="IPR017946">
    <property type="entry name" value="PLC-like_Pdiesterase_TIM-brl"/>
</dbReference>
<dbReference type="InterPro" id="IPR030395">
    <property type="entry name" value="GP_PDE_dom"/>
</dbReference>
<sequence>VATVVSAQPSEIISLGTRPYYLVDEMKPSDLKEKLASTELVPMFLPESCANSMTSFGRSDFSIGHRGACMMFPEHTVESYKAAAMQGAGIIECDVTFTKDLELVCRHSQCDLHTTTNVVTRPELNAKCTTPWDTGVSPKCCTSDFTLEEIKSMCGKMDSSNDVNGTTPEEYAYGGTVDWRTDLYSSISSCPEIPTHMESIELLKSYDAKYTPELKGPAVEMPFLGGNFTQEAYAQKMIDEYIAAGVPPSHVWPQSFNDEDVIYWVENTDFGDQAVALDGEYSLVPEEFMAWHQRLQDHGVKIVAPPMWMLVNTTENVDTEVSALSEGLGIAPSEYTQSAKAHGLDIITWTLERTDPGLQGWYWQSLATKYLTDGDKFALLQVLAEDVGVLGVFSDWPATTTFFANCMDFGMRNDDGEGEENDDDVS</sequence>
<keyword evidence="4" id="KW-0319">Glycerol metabolism</keyword>
<comment type="similarity">
    <text evidence="1">Belongs to the glycerophosphoryl diester phosphodiesterase family.</text>
</comment>
<dbReference type="AlphaFoldDB" id="A0A1E7FNG7"/>
<dbReference type="PANTHER" id="PTHR43620">
    <property type="entry name" value="GLYCEROPHOSPHORYL DIESTER PHOSPHODIESTERASE"/>
    <property type="match status" value="1"/>
</dbReference>
<feature type="non-terminal residue" evidence="8">
    <location>
        <position position="1"/>
    </location>
</feature>